<evidence type="ECO:0000313" key="1">
    <source>
        <dbReference type="EMBL" id="CBY10518.1"/>
    </source>
</evidence>
<organism evidence="1">
    <name type="scientific">Oikopleura dioica</name>
    <name type="common">Tunicate</name>
    <dbReference type="NCBI Taxonomy" id="34765"/>
    <lineage>
        <taxon>Eukaryota</taxon>
        <taxon>Metazoa</taxon>
        <taxon>Chordata</taxon>
        <taxon>Tunicata</taxon>
        <taxon>Appendicularia</taxon>
        <taxon>Copelata</taxon>
        <taxon>Oikopleuridae</taxon>
        <taxon>Oikopleura</taxon>
    </lineage>
</organism>
<proteinExistence type="predicted"/>
<dbReference type="EMBL" id="FN653058">
    <property type="protein sequence ID" value="CBY10518.1"/>
    <property type="molecule type" value="Genomic_DNA"/>
</dbReference>
<dbReference type="AlphaFoldDB" id="E4XJ75"/>
<sequence length="127" mass="14482">MNLKSYLDKEFSKVKEGSSADVSEQKDFDRFYLEGKHEIEAGEALESHIFHFRECRASAFKVGEDDSDEPIGSSSVFLTNGCIKDTKDTYYQNISRVEWADETAKTRSKDQFMIVPSVDPENPSIRV</sequence>
<dbReference type="Proteomes" id="UP000001307">
    <property type="component" value="Unassembled WGS sequence"/>
</dbReference>
<protein>
    <submittedName>
        <fullName evidence="1">Uncharacterized protein</fullName>
    </submittedName>
</protein>
<name>E4XJ75_OIKDI</name>
<gene>
    <name evidence="1" type="ORF">GSOID_T00012659001</name>
</gene>
<accession>E4XJ75</accession>
<dbReference type="InParanoid" id="E4XJ75"/>
<keyword evidence="2" id="KW-1185">Reference proteome</keyword>
<evidence type="ECO:0000313" key="2">
    <source>
        <dbReference type="Proteomes" id="UP000001307"/>
    </source>
</evidence>
<reference evidence="1" key="1">
    <citation type="journal article" date="2010" name="Science">
        <title>Plasticity of animal genome architecture unmasked by rapid evolution of a pelagic tunicate.</title>
        <authorList>
            <person name="Denoeud F."/>
            <person name="Henriet S."/>
            <person name="Mungpakdee S."/>
            <person name="Aury J.M."/>
            <person name="Da Silva C."/>
            <person name="Brinkmann H."/>
            <person name="Mikhaleva J."/>
            <person name="Olsen L.C."/>
            <person name="Jubin C."/>
            <person name="Canestro C."/>
            <person name="Bouquet J.M."/>
            <person name="Danks G."/>
            <person name="Poulain J."/>
            <person name="Campsteijn C."/>
            <person name="Adamski M."/>
            <person name="Cross I."/>
            <person name="Yadetie F."/>
            <person name="Muffato M."/>
            <person name="Louis A."/>
            <person name="Butcher S."/>
            <person name="Tsagkogeorga G."/>
            <person name="Konrad A."/>
            <person name="Singh S."/>
            <person name="Jensen M.F."/>
            <person name="Cong E.H."/>
            <person name="Eikeseth-Otteraa H."/>
            <person name="Noel B."/>
            <person name="Anthouard V."/>
            <person name="Porcel B.M."/>
            <person name="Kachouri-Lafond R."/>
            <person name="Nishino A."/>
            <person name="Ugolini M."/>
            <person name="Chourrout P."/>
            <person name="Nishida H."/>
            <person name="Aasland R."/>
            <person name="Huzurbazar S."/>
            <person name="Westhof E."/>
            <person name="Delsuc F."/>
            <person name="Lehrach H."/>
            <person name="Reinhardt R."/>
            <person name="Weissenbach J."/>
            <person name="Roy S.W."/>
            <person name="Artiguenave F."/>
            <person name="Postlethwait J.H."/>
            <person name="Manak J.R."/>
            <person name="Thompson E.M."/>
            <person name="Jaillon O."/>
            <person name="Du Pasquier L."/>
            <person name="Boudinot P."/>
            <person name="Liberles D.A."/>
            <person name="Volff J.N."/>
            <person name="Philippe H."/>
            <person name="Lenhard B."/>
            <person name="Roest Crollius H."/>
            <person name="Wincker P."/>
            <person name="Chourrout D."/>
        </authorList>
    </citation>
    <scope>NUCLEOTIDE SEQUENCE [LARGE SCALE GENOMIC DNA]</scope>
</reference>